<proteinExistence type="inferred from homology"/>
<dbReference type="InterPro" id="IPR012944">
    <property type="entry name" value="SusD_RagB_dom"/>
</dbReference>
<name>A0ABS3YJN5_9BACT</name>
<dbReference type="Pfam" id="PF14322">
    <property type="entry name" value="SusD-like_3"/>
    <property type="match status" value="1"/>
</dbReference>
<reference evidence="10" key="1">
    <citation type="submission" date="2021-03" db="EMBL/GenBank/DDBJ databases">
        <title>Assistant Professor.</title>
        <authorList>
            <person name="Huq M.A."/>
        </authorList>
    </citation>
    <scope>NUCLEOTIDE SEQUENCE [LARGE SCALE GENOMIC DNA]</scope>
    <source>
        <strain evidence="10">MAH-28</strain>
    </source>
</reference>
<evidence type="ECO:0000313" key="9">
    <source>
        <dbReference type="EMBL" id="MBO9154864.1"/>
    </source>
</evidence>
<evidence type="ECO:0000313" key="10">
    <source>
        <dbReference type="Proteomes" id="UP000679126"/>
    </source>
</evidence>
<evidence type="ECO:0000259" key="7">
    <source>
        <dbReference type="Pfam" id="PF07980"/>
    </source>
</evidence>
<evidence type="ECO:0000256" key="2">
    <source>
        <dbReference type="ARBA" id="ARBA00006275"/>
    </source>
</evidence>
<dbReference type="SUPFAM" id="SSF48452">
    <property type="entry name" value="TPR-like"/>
    <property type="match status" value="1"/>
</dbReference>
<dbReference type="Proteomes" id="UP000679126">
    <property type="component" value="Unassembled WGS sequence"/>
</dbReference>
<dbReference type="CDD" id="cd08977">
    <property type="entry name" value="SusD"/>
    <property type="match status" value="1"/>
</dbReference>
<keyword evidence="3 6" id="KW-0732">Signal</keyword>
<evidence type="ECO:0000256" key="5">
    <source>
        <dbReference type="ARBA" id="ARBA00023237"/>
    </source>
</evidence>
<protein>
    <submittedName>
        <fullName evidence="9">RagB/SusD family nutrient uptake outer membrane protein</fullName>
    </submittedName>
</protein>
<evidence type="ECO:0000256" key="1">
    <source>
        <dbReference type="ARBA" id="ARBA00004442"/>
    </source>
</evidence>
<dbReference type="InterPro" id="IPR033985">
    <property type="entry name" value="SusD-like_N"/>
</dbReference>
<organism evidence="9 10">
    <name type="scientific">Chitinophaga chungangae</name>
    <dbReference type="NCBI Taxonomy" id="2821488"/>
    <lineage>
        <taxon>Bacteria</taxon>
        <taxon>Pseudomonadati</taxon>
        <taxon>Bacteroidota</taxon>
        <taxon>Chitinophagia</taxon>
        <taxon>Chitinophagales</taxon>
        <taxon>Chitinophagaceae</taxon>
        <taxon>Chitinophaga</taxon>
    </lineage>
</organism>
<sequence length="499" mass="55477">MKKLIYISSTMLAMLLNAGCGKNFLDIPPQGRVTEEEIRTNPNAAVDLANGVYNVMWLGGFGPDVHGLQFINITSIVSDDADKGSTPQDYGPSLEIDNFTYGPSNPIVANFWTGYYQAIARANQALDKLPLSPLPEADKNRLIGEVRFLRGYFYFNLVRTYGGVPKLDRVPTPDEANSDAFQTRASAADIYALIISDLQFAADNLPLKGATPVGRITKGAAQTMLGKVYMYQKNWQKTFELSQAVINSGLYDTLSAYADIWRAKGANSIESIFEVQTGTNAACNAAIELYANSQGIRARKGWSDFGFGFNNPTADLVAAYEPGDKRREATIITIRPNGTMLWDGFRVPSRDSVENDRYNYKAYHSRTQEPYCGSADRTPKNLRVLRYGELLLQYAEAANELGNTGEALAKLNIVRRRAGLPPAVSGGQADLRQKIWKERRVELAMEHDRFWDLVRTGRAGIVMRAHGKNFVDNKNELFPIPQDQILLSNNRLTQNPGYN</sequence>
<dbReference type="EMBL" id="JAGHKP010000004">
    <property type="protein sequence ID" value="MBO9154864.1"/>
    <property type="molecule type" value="Genomic_DNA"/>
</dbReference>
<evidence type="ECO:0000256" key="4">
    <source>
        <dbReference type="ARBA" id="ARBA00023136"/>
    </source>
</evidence>
<feature type="chain" id="PRO_5045954482" evidence="6">
    <location>
        <begin position="19"/>
        <end position="499"/>
    </location>
</feature>
<dbReference type="Pfam" id="PF07980">
    <property type="entry name" value="SusD_RagB"/>
    <property type="match status" value="1"/>
</dbReference>
<feature type="domain" description="SusD-like N-terminal" evidence="8">
    <location>
        <begin position="102"/>
        <end position="230"/>
    </location>
</feature>
<evidence type="ECO:0000256" key="3">
    <source>
        <dbReference type="ARBA" id="ARBA00022729"/>
    </source>
</evidence>
<comment type="caution">
    <text evidence="9">The sequence shown here is derived from an EMBL/GenBank/DDBJ whole genome shotgun (WGS) entry which is preliminary data.</text>
</comment>
<gene>
    <name evidence="9" type="ORF">J7I43_21730</name>
</gene>
<dbReference type="RefSeq" id="WP_209147976.1">
    <property type="nucleotide sequence ID" value="NZ_JAGHKP010000004.1"/>
</dbReference>
<dbReference type="Gene3D" id="1.25.40.390">
    <property type="match status" value="1"/>
</dbReference>
<keyword evidence="4" id="KW-0472">Membrane</keyword>
<evidence type="ECO:0000256" key="6">
    <source>
        <dbReference type="SAM" id="SignalP"/>
    </source>
</evidence>
<accession>A0ABS3YJN5</accession>
<dbReference type="InterPro" id="IPR011990">
    <property type="entry name" value="TPR-like_helical_dom_sf"/>
</dbReference>
<keyword evidence="10" id="KW-1185">Reference proteome</keyword>
<comment type="subcellular location">
    <subcellularLocation>
        <location evidence="1">Cell outer membrane</location>
    </subcellularLocation>
</comment>
<keyword evidence="5" id="KW-0998">Cell outer membrane</keyword>
<comment type="similarity">
    <text evidence="2">Belongs to the SusD family.</text>
</comment>
<feature type="signal peptide" evidence="6">
    <location>
        <begin position="1"/>
        <end position="18"/>
    </location>
</feature>
<evidence type="ECO:0000259" key="8">
    <source>
        <dbReference type="Pfam" id="PF14322"/>
    </source>
</evidence>
<feature type="domain" description="RagB/SusD" evidence="7">
    <location>
        <begin position="287"/>
        <end position="498"/>
    </location>
</feature>